<accession>A0A1H0M3F1</accession>
<evidence type="ECO:0000256" key="1">
    <source>
        <dbReference type="ARBA" id="ARBA00004141"/>
    </source>
</evidence>
<evidence type="ECO:0000259" key="7">
    <source>
        <dbReference type="Pfam" id="PF04138"/>
    </source>
</evidence>
<dbReference type="Proteomes" id="UP000183816">
    <property type="component" value="Unassembled WGS sequence"/>
</dbReference>
<dbReference type="InterPro" id="IPR051401">
    <property type="entry name" value="GtrA_CellWall_Glycosyl"/>
</dbReference>
<keyword evidence="5 6" id="KW-0472">Membrane</keyword>
<gene>
    <name evidence="8" type="ORF">SAMN05216347_102188</name>
</gene>
<feature type="transmembrane region" description="Helical" evidence="6">
    <location>
        <begin position="12"/>
        <end position="33"/>
    </location>
</feature>
<feature type="transmembrane region" description="Helical" evidence="6">
    <location>
        <begin position="39"/>
        <end position="60"/>
    </location>
</feature>
<dbReference type="EMBL" id="FNJK01000002">
    <property type="protein sequence ID" value="SDO74917.1"/>
    <property type="molecule type" value="Genomic_DNA"/>
</dbReference>
<dbReference type="PANTHER" id="PTHR38459">
    <property type="entry name" value="PROPHAGE BACTOPRENOL-LINKED GLUCOSE TRANSLOCASE HOMOLOG"/>
    <property type="match status" value="1"/>
</dbReference>
<dbReference type="GO" id="GO:0005886">
    <property type="term" value="C:plasma membrane"/>
    <property type="evidence" value="ECO:0007669"/>
    <property type="project" value="TreeGrafter"/>
</dbReference>
<feature type="transmembrane region" description="Helical" evidence="6">
    <location>
        <begin position="114"/>
        <end position="136"/>
    </location>
</feature>
<proteinExistence type="inferred from homology"/>
<dbReference type="OrthoDB" id="361483at2"/>
<keyword evidence="3 6" id="KW-0812">Transmembrane</keyword>
<comment type="subcellular location">
    <subcellularLocation>
        <location evidence="1">Membrane</location>
        <topology evidence="1">Multi-pass membrane protein</topology>
    </subcellularLocation>
</comment>
<reference evidence="8 9" key="1">
    <citation type="submission" date="2016-10" db="EMBL/GenBank/DDBJ databases">
        <authorList>
            <person name="de Groot N.N."/>
        </authorList>
    </citation>
    <scope>NUCLEOTIDE SEQUENCE [LARGE SCALE GENOMIC DNA]</scope>
    <source>
        <strain evidence="8 9">Sb04</strain>
    </source>
</reference>
<dbReference type="Pfam" id="PF04138">
    <property type="entry name" value="GtrA_DPMS_TM"/>
    <property type="match status" value="1"/>
</dbReference>
<organism evidence="8 9">
    <name type="scientific">Streptococcus equinus</name>
    <name type="common">Streptococcus bovis</name>
    <dbReference type="NCBI Taxonomy" id="1335"/>
    <lineage>
        <taxon>Bacteria</taxon>
        <taxon>Bacillati</taxon>
        <taxon>Bacillota</taxon>
        <taxon>Bacilli</taxon>
        <taxon>Lactobacillales</taxon>
        <taxon>Streptococcaceae</taxon>
        <taxon>Streptococcus</taxon>
    </lineage>
</organism>
<feature type="transmembrane region" description="Helical" evidence="6">
    <location>
        <begin position="72"/>
        <end position="94"/>
    </location>
</feature>
<dbReference type="AlphaFoldDB" id="A0A1H0M3F1"/>
<feature type="domain" description="GtrA/DPMS transmembrane" evidence="7">
    <location>
        <begin position="11"/>
        <end position="137"/>
    </location>
</feature>
<evidence type="ECO:0000256" key="6">
    <source>
        <dbReference type="SAM" id="Phobius"/>
    </source>
</evidence>
<evidence type="ECO:0000256" key="4">
    <source>
        <dbReference type="ARBA" id="ARBA00022989"/>
    </source>
</evidence>
<evidence type="ECO:0000256" key="5">
    <source>
        <dbReference type="ARBA" id="ARBA00023136"/>
    </source>
</evidence>
<protein>
    <submittedName>
        <fullName evidence="8">Putative flippase GtrA (Transmembrane translocase of bactoprenol-linked glucose)</fullName>
    </submittedName>
</protein>
<evidence type="ECO:0000313" key="9">
    <source>
        <dbReference type="Proteomes" id="UP000183816"/>
    </source>
</evidence>
<name>A0A1H0M3F1_STREI</name>
<comment type="similarity">
    <text evidence="2">Belongs to the GtrA family.</text>
</comment>
<dbReference type="InterPro" id="IPR007267">
    <property type="entry name" value="GtrA_DPMS_TM"/>
</dbReference>
<keyword evidence="4 6" id="KW-1133">Transmembrane helix</keyword>
<dbReference type="GO" id="GO:0000271">
    <property type="term" value="P:polysaccharide biosynthetic process"/>
    <property type="evidence" value="ECO:0007669"/>
    <property type="project" value="InterPro"/>
</dbReference>
<sequence length="141" mass="16205">MKKLITSEVFKYLFFGVLTTLVYMGTRLVIFSLTSSATFSAVIANIVAILFAFFTNDYFVFNQVRKGWFERLVKFTLARLSTLVLDLALAYFLVTKFPHIIGQFVNDKLSMVNAIETLFSQVLIIVLNYVFSKLLVFKDKK</sequence>
<dbReference type="RefSeq" id="WP_074481975.1">
    <property type="nucleotide sequence ID" value="NZ_FNJK01000002.1"/>
</dbReference>
<evidence type="ECO:0000313" key="8">
    <source>
        <dbReference type="EMBL" id="SDO74917.1"/>
    </source>
</evidence>
<evidence type="ECO:0000256" key="2">
    <source>
        <dbReference type="ARBA" id="ARBA00009399"/>
    </source>
</evidence>
<evidence type="ECO:0000256" key="3">
    <source>
        <dbReference type="ARBA" id="ARBA00022692"/>
    </source>
</evidence>
<dbReference type="PANTHER" id="PTHR38459:SF5">
    <property type="entry name" value="CELL WALL TEICHOIC ACID GLYCOSYLATION PROTEIN GTCA"/>
    <property type="match status" value="1"/>
</dbReference>